<evidence type="ECO:0000256" key="1">
    <source>
        <dbReference type="SAM" id="Phobius"/>
    </source>
</evidence>
<evidence type="ECO:0000313" key="2">
    <source>
        <dbReference type="EMBL" id="MBB3120887.1"/>
    </source>
</evidence>
<dbReference type="EMBL" id="JACHXD010000011">
    <property type="protein sequence ID" value="MBB3120887.1"/>
    <property type="molecule type" value="Genomic_DNA"/>
</dbReference>
<gene>
    <name evidence="2" type="ORF">FHS03_003957</name>
</gene>
<keyword evidence="1" id="KW-1133">Transmembrane helix</keyword>
<dbReference type="GO" id="GO:0043683">
    <property type="term" value="P:type IV pilus assembly"/>
    <property type="evidence" value="ECO:0007669"/>
    <property type="project" value="InterPro"/>
</dbReference>
<keyword evidence="1" id="KW-0472">Membrane</keyword>
<name>A0A7W5BCZ4_9BURK</name>
<protein>
    <submittedName>
        <fullName evidence="2">Type IV pilus assembly protein PilW</fullName>
    </submittedName>
</protein>
<comment type="caution">
    <text evidence="2">The sequence shown here is derived from an EMBL/GenBank/DDBJ whole genome shotgun (WGS) entry which is preliminary data.</text>
</comment>
<sequence>MRPPTTLRRVGGFSMIELMVSVVIGMLAVMFATRLFIQGEQNKSAAVGGSDTMQNGMLALFSINNDASQAGWGLNDALIAGCDTRLSDASGFVLAQSARNGVPITPLAPVVIQSNGLNSDQITLYSGSSMSGVGSVKLRQDYNAGNTMGVSDTAPFGFNQNDVIVVTPEPAGGQCAIAQLSAAPAASTFTFTAGGGNRFNGGAGLPTTYKAGQARVFNLGQAARLSFHTWSVQNGMLLLRATDLAGTSAAPSAVIDHVVAIKAQYGLDTRVGDLFTPTNGMQVGVWSNDMMDADGDGISGSAGDFQRIAAIRVAVVARSKMPEKANATTGECSATTETPKIFSTKSPATVAAQEVTVTLALAGDPLSWKCYRYRVFETIVPIRNAGWRP</sequence>
<keyword evidence="1" id="KW-0812">Transmembrane</keyword>
<feature type="transmembrane region" description="Helical" evidence="1">
    <location>
        <begin position="12"/>
        <end position="37"/>
    </location>
</feature>
<evidence type="ECO:0000313" key="3">
    <source>
        <dbReference type="Proteomes" id="UP000541535"/>
    </source>
</evidence>
<accession>A0A7W5BCZ4</accession>
<dbReference type="Pfam" id="PF16074">
    <property type="entry name" value="PilW"/>
    <property type="match status" value="1"/>
</dbReference>
<keyword evidence="3" id="KW-1185">Reference proteome</keyword>
<dbReference type="Proteomes" id="UP000541535">
    <property type="component" value="Unassembled WGS sequence"/>
</dbReference>
<organism evidence="2 3">
    <name type="scientific">Pseudoduganella violacea</name>
    <dbReference type="NCBI Taxonomy" id="1715466"/>
    <lineage>
        <taxon>Bacteria</taxon>
        <taxon>Pseudomonadati</taxon>
        <taxon>Pseudomonadota</taxon>
        <taxon>Betaproteobacteria</taxon>
        <taxon>Burkholderiales</taxon>
        <taxon>Oxalobacteraceae</taxon>
        <taxon>Telluria group</taxon>
        <taxon>Pseudoduganella</taxon>
    </lineage>
</organism>
<proteinExistence type="predicted"/>
<dbReference type="RefSeq" id="WP_183442628.1">
    <property type="nucleotide sequence ID" value="NZ_JACHXD010000011.1"/>
</dbReference>
<dbReference type="AlphaFoldDB" id="A0A7W5BCZ4"/>
<dbReference type="InterPro" id="IPR032092">
    <property type="entry name" value="PilW"/>
</dbReference>
<reference evidence="2 3" key="1">
    <citation type="submission" date="2020-08" db="EMBL/GenBank/DDBJ databases">
        <title>Genomic Encyclopedia of Type Strains, Phase III (KMG-III): the genomes of soil and plant-associated and newly described type strains.</title>
        <authorList>
            <person name="Whitman W."/>
        </authorList>
    </citation>
    <scope>NUCLEOTIDE SEQUENCE [LARGE SCALE GENOMIC DNA]</scope>
    <source>
        <strain evidence="2 3">CECT 8897</strain>
    </source>
</reference>